<feature type="binding site" evidence="8">
    <location>
        <position position="363"/>
    </location>
    <ligand>
        <name>3-phosphoshikimate</name>
        <dbReference type="ChEBI" id="CHEBI:145989"/>
    </ligand>
</feature>
<dbReference type="GO" id="GO:0005737">
    <property type="term" value="C:cytoplasm"/>
    <property type="evidence" value="ECO:0007669"/>
    <property type="project" value="UniProtKB-SubCell"/>
</dbReference>
<accession>A9GU74</accession>
<dbReference type="NCBIfam" id="TIGR01356">
    <property type="entry name" value="aroA"/>
    <property type="match status" value="1"/>
</dbReference>
<evidence type="ECO:0000256" key="8">
    <source>
        <dbReference type="HAMAP-Rule" id="MF_00210"/>
    </source>
</evidence>
<feature type="binding site" evidence="8">
    <location>
        <position position="336"/>
    </location>
    <ligand>
        <name>3-phosphoshikimate</name>
        <dbReference type="ChEBI" id="CHEBI:145989"/>
    </ligand>
</feature>
<evidence type="ECO:0000256" key="6">
    <source>
        <dbReference type="ARBA" id="ARBA00023141"/>
    </source>
</evidence>
<gene>
    <name evidence="10" type="primary">aroA2</name>
    <name evidence="8" type="synonym">aroA</name>
    <name evidence="10" type="ordered locus">sce6876</name>
</gene>
<comment type="function">
    <text evidence="8">Catalyzes the transfer of the enolpyruvyl moiety of phosphoenolpyruvate (PEP) to the 5-hydroxyl of shikimate-3-phosphate (S3P) to produce enolpyruvyl shikimate-3-phosphate and inorganic phosphate.</text>
</comment>
<dbReference type="PANTHER" id="PTHR21090">
    <property type="entry name" value="AROM/DEHYDROQUINATE SYNTHASE"/>
    <property type="match status" value="1"/>
</dbReference>
<feature type="active site" description="Proton acceptor" evidence="8">
    <location>
        <position position="336"/>
    </location>
</feature>
<protein>
    <recommendedName>
        <fullName evidence="8">3-phosphoshikimate 1-carboxyvinyltransferase</fullName>
        <ecNumber evidence="8">2.5.1.19</ecNumber>
    </recommendedName>
    <alternativeName>
        <fullName evidence="8">5-enolpyruvylshikimate-3-phosphate synthase</fullName>
        <shortName evidence="8">EPSP synthase</shortName>
        <shortName evidence="8">EPSPS</shortName>
    </alternativeName>
</protein>
<evidence type="ECO:0000256" key="2">
    <source>
        <dbReference type="ARBA" id="ARBA00009948"/>
    </source>
</evidence>
<dbReference type="GO" id="GO:0008652">
    <property type="term" value="P:amino acid biosynthetic process"/>
    <property type="evidence" value="ECO:0007669"/>
    <property type="project" value="UniProtKB-KW"/>
</dbReference>
<dbReference type="BioCyc" id="SCEL448385:SCE_RS35270-MONOMER"/>
<dbReference type="UniPathway" id="UPA00053">
    <property type="reaction ID" value="UER00089"/>
</dbReference>
<dbReference type="GO" id="GO:0009073">
    <property type="term" value="P:aromatic amino acid family biosynthetic process"/>
    <property type="evidence" value="ECO:0007669"/>
    <property type="project" value="UniProtKB-KW"/>
</dbReference>
<comment type="subcellular location">
    <subcellularLocation>
        <location evidence="8">Cytoplasm</location>
    </subcellularLocation>
</comment>
<evidence type="ECO:0000313" key="11">
    <source>
        <dbReference type="Proteomes" id="UP000002139"/>
    </source>
</evidence>
<dbReference type="EC" id="2.5.1.19" evidence="8"/>
<dbReference type="InterPro" id="IPR036968">
    <property type="entry name" value="Enolpyruvate_Tfrase_sf"/>
</dbReference>
<proteinExistence type="inferred from homology"/>
<reference evidence="10 11" key="1">
    <citation type="journal article" date="2007" name="Nat. Biotechnol.">
        <title>Complete genome sequence of the myxobacterium Sorangium cellulosum.</title>
        <authorList>
            <person name="Schneiker S."/>
            <person name="Perlova O."/>
            <person name="Kaiser O."/>
            <person name="Gerth K."/>
            <person name="Alici A."/>
            <person name="Altmeyer M.O."/>
            <person name="Bartels D."/>
            <person name="Bekel T."/>
            <person name="Beyer S."/>
            <person name="Bode E."/>
            <person name="Bode H.B."/>
            <person name="Bolten C.J."/>
            <person name="Choudhuri J.V."/>
            <person name="Doss S."/>
            <person name="Elnakady Y.A."/>
            <person name="Frank B."/>
            <person name="Gaigalat L."/>
            <person name="Goesmann A."/>
            <person name="Groeger C."/>
            <person name="Gross F."/>
            <person name="Jelsbak L."/>
            <person name="Jelsbak L."/>
            <person name="Kalinowski J."/>
            <person name="Kegler C."/>
            <person name="Knauber T."/>
            <person name="Konietzny S."/>
            <person name="Kopp M."/>
            <person name="Krause L."/>
            <person name="Krug D."/>
            <person name="Linke B."/>
            <person name="Mahmud T."/>
            <person name="Martinez-Arias R."/>
            <person name="McHardy A.C."/>
            <person name="Merai M."/>
            <person name="Meyer F."/>
            <person name="Mormann S."/>
            <person name="Munoz-Dorado J."/>
            <person name="Perez J."/>
            <person name="Pradella S."/>
            <person name="Rachid S."/>
            <person name="Raddatz G."/>
            <person name="Rosenau F."/>
            <person name="Rueckert C."/>
            <person name="Sasse F."/>
            <person name="Scharfe M."/>
            <person name="Schuster S.C."/>
            <person name="Suen G."/>
            <person name="Treuner-Lange A."/>
            <person name="Velicer G.J."/>
            <person name="Vorholter F.-J."/>
            <person name="Weissman K.J."/>
            <person name="Welch R.D."/>
            <person name="Wenzel S.C."/>
            <person name="Whitworth D.E."/>
            <person name="Wilhelm S."/>
            <person name="Wittmann C."/>
            <person name="Bloecker H."/>
            <person name="Puehler A."/>
            <person name="Mueller R."/>
        </authorList>
    </citation>
    <scope>NUCLEOTIDE SEQUENCE [LARGE SCALE GENOMIC DNA]</scope>
    <source>
        <strain evidence="11">So ce56</strain>
    </source>
</reference>
<dbReference type="InterPro" id="IPR023193">
    <property type="entry name" value="EPSP_synthase_CS"/>
</dbReference>
<dbReference type="PANTHER" id="PTHR21090:SF5">
    <property type="entry name" value="PENTAFUNCTIONAL AROM POLYPEPTIDE"/>
    <property type="match status" value="1"/>
</dbReference>
<evidence type="ECO:0000259" key="9">
    <source>
        <dbReference type="Pfam" id="PF00275"/>
    </source>
</evidence>
<dbReference type="Pfam" id="PF00275">
    <property type="entry name" value="EPSP_synthase"/>
    <property type="match status" value="1"/>
</dbReference>
<comment type="caution">
    <text evidence="8">Lacks conserved residue(s) required for the propagation of feature annotation.</text>
</comment>
<feature type="binding site" evidence="8">
    <location>
        <position position="180"/>
    </location>
    <ligand>
        <name>3-phosphoshikimate</name>
        <dbReference type="ChEBI" id="CHEBI:145989"/>
    </ligand>
</feature>
<dbReference type="PIRSF" id="PIRSF000505">
    <property type="entry name" value="EPSPS"/>
    <property type="match status" value="1"/>
</dbReference>
<dbReference type="GO" id="GO:0003866">
    <property type="term" value="F:3-phosphoshikimate 1-carboxyvinyltransferase activity"/>
    <property type="evidence" value="ECO:0007669"/>
    <property type="project" value="UniProtKB-UniRule"/>
</dbReference>
<keyword evidence="4 8" id="KW-0028">Amino-acid biosynthesis</keyword>
<comment type="pathway">
    <text evidence="1 8">Metabolic intermediate biosynthesis; chorismate biosynthesis; chorismate from D-erythrose 4-phosphate and phosphoenolpyruvate: step 6/7.</text>
</comment>
<evidence type="ECO:0000313" key="10">
    <source>
        <dbReference type="EMBL" id="CAN97045.1"/>
    </source>
</evidence>
<dbReference type="KEGG" id="scl:sce6876"/>
<dbReference type="Proteomes" id="UP000002139">
    <property type="component" value="Chromosome"/>
</dbReference>
<evidence type="ECO:0000256" key="1">
    <source>
        <dbReference type="ARBA" id="ARBA00004811"/>
    </source>
</evidence>
<dbReference type="CDD" id="cd01556">
    <property type="entry name" value="EPSP_synthase"/>
    <property type="match status" value="1"/>
</dbReference>
<name>A9GU74_SORC5</name>
<dbReference type="OrthoDB" id="9809920at2"/>
<evidence type="ECO:0000256" key="4">
    <source>
        <dbReference type="ARBA" id="ARBA00022605"/>
    </source>
</evidence>
<keyword evidence="5 8" id="KW-0808">Transferase</keyword>
<feature type="binding site" evidence="8">
    <location>
        <position position="411"/>
    </location>
    <ligand>
        <name>phosphoenolpyruvate</name>
        <dbReference type="ChEBI" id="CHEBI:58702"/>
    </ligand>
</feature>
<feature type="binding site" evidence="8">
    <location>
        <position position="23"/>
    </location>
    <ligand>
        <name>3-phosphoshikimate</name>
        <dbReference type="ChEBI" id="CHEBI:145989"/>
    </ligand>
</feature>
<dbReference type="EMBL" id="AM746676">
    <property type="protein sequence ID" value="CAN97045.1"/>
    <property type="molecule type" value="Genomic_DNA"/>
</dbReference>
<evidence type="ECO:0000256" key="3">
    <source>
        <dbReference type="ARBA" id="ARBA00022490"/>
    </source>
</evidence>
<organism evidence="10 11">
    <name type="scientific">Sorangium cellulosum (strain So ce56)</name>
    <name type="common">Polyangium cellulosum (strain So ce56)</name>
    <dbReference type="NCBI Taxonomy" id="448385"/>
    <lineage>
        <taxon>Bacteria</taxon>
        <taxon>Pseudomonadati</taxon>
        <taxon>Myxococcota</taxon>
        <taxon>Polyangia</taxon>
        <taxon>Polyangiales</taxon>
        <taxon>Polyangiaceae</taxon>
        <taxon>Sorangium</taxon>
    </lineage>
</organism>
<feature type="domain" description="Enolpyruvate transferase" evidence="9">
    <location>
        <begin position="11"/>
        <end position="446"/>
    </location>
</feature>
<feature type="binding site" evidence="8">
    <location>
        <position position="96"/>
    </location>
    <ligand>
        <name>phosphoenolpyruvate</name>
        <dbReference type="ChEBI" id="CHEBI:58702"/>
    </ligand>
</feature>
<dbReference type="InterPro" id="IPR001986">
    <property type="entry name" value="Enolpyruvate_Tfrase_dom"/>
</dbReference>
<sequence length="461" mass="47724">MPDLIVHPAERPLIGSVPVPADKSIAHRALLLAALATGQSRIRGGTLGGDVLSTVGALRAMGVRVEEPSPGDLVVHGAGLSGLRAPDGPIDCGNSGTTMRLLAGILVAQRFAARLVGDPSLSRRPMERVAKPLRLRGGRIEGQLDPRKIGEITAPLDVGPLPEPHVLSSIEHELPVPCDQVKSALLLSGLYADGPTFVREPIVSRDHTERMLTALGVPIDSVGAMVCLDAARFSGALPAFEIDVPGDLSAAAFLVAAAQIVPGSRVTARRVGLNPTRTGLLEVLRDMDDMDGSVAVEIKGEALGEPTGDVHVASASSGAGLRAGRAGGELASRALDELPILLGLGARARGLTEVFDARELRAQETDRIAAMASVLGAFGLRCEERTDGLLVEGRPDRPLDAADVDSRGDHRIAMTAAVLGLAAGGPTRVRDAGCIATSFPLFVGTLRALGARIEVEGARAA</sequence>
<feature type="binding site" evidence="8">
    <location>
        <position position="24"/>
    </location>
    <ligand>
        <name>3-phosphoshikimate</name>
        <dbReference type="ChEBI" id="CHEBI:145989"/>
    </ligand>
</feature>
<feature type="binding site" evidence="8">
    <location>
        <position position="23"/>
    </location>
    <ligand>
        <name>phosphoenolpyruvate</name>
        <dbReference type="ChEBI" id="CHEBI:58702"/>
    </ligand>
</feature>
<dbReference type="SUPFAM" id="SSF55205">
    <property type="entry name" value="EPT/RTPC-like"/>
    <property type="match status" value="1"/>
</dbReference>
<dbReference type="Gene3D" id="3.65.10.10">
    <property type="entry name" value="Enolpyruvate transferase domain"/>
    <property type="match status" value="2"/>
</dbReference>
<evidence type="ECO:0000256" key="5">
    <source>
        <dbReference type="ARBA" id="ARBA00022679"/>
    </source>
</evidence>
<feature type="binding site" evidence="8">
    <location>
        <position position="28"/>
    </location>
    <ligand>
        <name>3-phosphoshikimate</name>
        <dbReference type="ChEBI" id="CHEBI:145989"/>
    </ligand>
</feature>
<dbReference type="HOGENOM" id="CLU_024321_0_1_7"/>
<dbReference type="GO" id="GO:0009423">
    <property type="term" value="P:chorismate biosynthetic process"/>
    <property type="evidence" value="ECO:0007669"/>
    <property type="project" value="UniProtKB-UniRule"/>
</dbReference>
<evidence type="ECO:0000256" key="7">
    <source>
        <dbReference type="ARBA" id="ARBA00044633"/>
    </source>
</evidence>
<comment type="subunit">
    <text evidence="8">Monomer.</text>
</comment>
<dbReference type="PROSITE" id="PS00104">
    <property type="entry name" value="EPSP_SYNTHASE_1"/>
    <property type="match status" value="1"/>
</dbReference>
<dbReference type="eggNOG" id="COG0128">
    <property type="taxonomic scope" value="Bacteria"/>
</dbReference>
<keyword evidence="11" id="KW-1185">Reference proteome</keyword>
<dbReference type="FunFam" id="3.65.10.10:FF:000005">
    <property type="entry name" value="3-phosphoshikimate 1-carboxyvinyltransferase"/>
    <property type="match status" value="1"/>
</dbReference>
<feature type="binding site" evidence="8">
    <location>
        <position position="367"/>
    </location>
    <ligand>
        <name>phosphoenolpyruvate</name>
        <dbReference type="ChEBI" id="CHEBI:58702"/>
    </ligand>
</feature>
<dbReference type="InterPro" id="IPR013792">
    <property type="entry name" value="RNA3'P_cycl/enolpyr_Trfase_a/b"/>
</dbReference>
<dbReference type="RefSeq" id="WP_012239484.1">
    <property type="nucleotide sequence ID" value="NC_010162.1"/>
</dbReference>
<feature type="binding site" evidence="8">
    <location>
        <position position="124"/>
    </location>
    <ligand>
        <name>phosphoenolpyruvate</name>
        <dbReference type="ChEBI" id="CHEBI:58702"/>
    </ligand>
</feature>
<comment type="catalytic activity">
    <reaction evidence="7">
        <text>3-phosphoshikimate + phosphoenolpyruvate = 5-O-(1-carboxyvinyl)-3-phosphoshikimate + phosphate</text>
        <dbReference type="Rhea" id="RHEA:21256"/>
        <dbReference type="ChEBI" id="CHEBI:43474"/>
        <dbReference type="ChEBI" id="CHEBI:57701"/>
        <dbReference type="ChEBI" id="CHEBI:58702"/>
        <dbReference type="ChEBI" id="CHEBI:145989"/>
        <dbReference type="EC" id="2.5.1.19"/>
    </reaction>
    <physiologicalReaction direction="left-to-right" evidence="7">
        <dbReference type="Rhea" id="RHEA:21257"/>
    </physiologicalReaction>
</comment>
<dbReference type="HAMAP" id="MF_00210">
    <property type="entry name" value="EPSP_synth"/>
    <property type="match status" value="1"/>
</dbReference>
<feature type="binding site" evidence="8">
    <location>
        <position position="180"/>
    </location>
    <ligand>
        <name>phosphoenolpyruvate</name>
        <dbReference type="ChEBI" id="CHEBI:58702"/>
    </ligand>
</feature>
<keyword evidence="6 8" id="KW-0057">Aromatic amino acid biosynthesis</keyword>
<comment type="similarity">
    <text evidence="2 8">Belongs to the EPSP synthase family.</text>
</comment>
<dbReference type="AlphaFoldDB" id="A9GU74"/>
<dbReference type="STRING" id="448385.sce6876"/>
<dbReference type="InterPro" id="IPR006264">
    <property type="entry name" value="EPSP_synthase"/>
</dbReference>
<keyword evidence="3 8" id="KW-0963">Cytoplasm</keyword>